<feature type="binding site" evidence="12">
    <location>
        <position position="492"/>
    </location>
    <ligand>
        <name>Zn(2+)</name>
        <dbReference type="ChEBI" id="CHEBI:29105"/>
        <label>2</label>
    </ligand>
</feature>
<dbReference type="PROSITE" id="PS51192">
    <property type="entry name" value="HELICASE_ATP_BIND_1"/>
    <property type="match status" value="1"/>
</dbReference>
<comment type="catalytic activity">
    <reaction evidence="11 12">
        <text>ATP + H2O = ADP + phosphate + H(+)</text>
        <dbReference type="Rhea" id="RHEA:13065"/>
        <dbReference type="ChEBI" id="CHEBI:15377"/>
        <dbReference type="ChEBI" id="CHEBI:15378"/>
        <dbReference type="ChEBI" id="CHEBI:30616"/>
        <dbReference type="ChEBI" id="CHEBI:43474"/>
        <dbReference type="ChEBI" id="CHEBI:456216"/>
        <dbReference type="EC" id="5.6.2.4"/>
    </reaction>
</comment>
<dbReference type="Pfam" id="PF00271">
    <property type="entry name" value="Helicase_C"/>
    <property type="match status" value="1"/>
</dbReference>
<dbReference type="NCBIfam" id="NF004067">
    <property type="entry name" value="PRK05580.1-4"/>
    <property type="match status" value="1"/>
</dbReference>
<dbReference type="InterPro" id="IPR027417">
    <property type="entry name" value="P-loop_NTPase"/>
</dbReference>
<feature type="binding site" evidence="12">
    <location>
        <position position="474"/>
    </location>
    <ligand>
        <name>Zn(2+)</name>
        <dbReference type="ChEBI" id="CHEBI:29105"/>
        <label>2</label>
    </ligand>
</feature>
<comment type="function">
    <text evidence="12">Initiates the restart of stalled replication forks, which reloads the replicative helicase on sites other than the origin of replication. Recognizes and binds to abandoned replication forks and remodels them to uncover a helicase loading site. Promotes assembly of the primosome at these replication forks.</text>
</comment>
<name>A0A831R417_9GAMM</name>
<comment type="cofactor">
    <cofactor evidence="12">
        <name>Zn(2+)</name>
        <dbReference type="ChEBI" id="CHEBI:29105"/>
    </cofactor>
    <text evidence="12">Binds 2 zinc ions per subunit.</text>
</comment>
<dbReference type="GO" id="GO:0043138">
    <property type="term" value="F:3'-5' DNA helicase activity"/>
    <property type="evidence" value="ECO:0007669"/>
    <property type="project" value="UniProtKB-EC"/>
</dbReference>
<keyword evidence="5 12" id="KW-0378">Hydrolase</keyword>
<evidence type="ECO:0000256" key="6">
    <source>
        <dbReference type="ARBA" id="ARBA00022806"/>
    </source>
</evidence>
<evidence type="ECO:0000259" key="14">
    <source>
        <dbReference type="PROSITE" id="PS51194"/>
    </source>
</evidence>
<protein>
    <recommendedName>
        <fullName evidence="12">Replication restart protein PriA</fullName>
    </recommendedName>
    <alternativeName>
        <fullName evidence="12">ATP-dependent DNA helicase PriA</fullName>
        <ecNumber evidence="12">5.6.2.4</ecNumber>
    </alternativeName>
    <alternativeName>
        <fullName evidence="12">DNA 3'-5' helicase PriA</fullName>
    </alternativeName>
</protein>
<dbReference type="GO" id="GO:0008270">
    <property type="term" value="F:zinc ion binding"/>
    <property type="evidence" value="ECO:0007669"/>
    <property type="project" value="UniProtKB-UniRule"/>
</dbReference>
<dbReference type="EC" id="5.6.2.4" evidence="12"/>
<keyword evidence="1 12" id="KW-0639">Primosome</keyword>
<dbReference type="SMART" id="SM00487">
    <property type="entry name" value="DEXDc"/>
    <property type="match status" value="1"/>
</dbReference>
<dbReference type="GO" id="GO:0006302">
    <property type="term" value="P:double-strand break repair"/>
    <property type="evidence" value="ECO:0007669"/>
    <property type="project" value="InterPro"/>
</dbReference>
<dbReference type="GO" id="GO:0006269">
    <property type="term" value="P:DNA replication, synthesis of primer"/>
    <property type="evidence" value="ECO:0007669"/>
    <property type="project" value="UniProtKB-KW"/>
</dbReference>
<dbReference type="InterPro" id="IPR005259">
    <property type="entry name" value="PriA"/>
</dbReference>
<feature type="domain" description="Helicase C-terminal" evidence="14">
    <location>
        <begin position="500"/>
        <end position="659"/>
    </location>
</feature>
<evidence type="ECO:0000256" key="11">
    <source>
        <dbReference type="ARBA" id="ARBA00048988"/>
    </source>
</evidence>
<dbReference type="FunFam" id="3.40.50.300:FF:000489">
    <property type="entry name" value="Primosome assembly protein PriA"/>
    <property type="match status" value="1"/>
</dbReference>
<evidence type="ECO:0000256" key="4">
    <source>
        <dbReference type="ARBA" id="ARBA00022741"/>
    </source>
</evidence>
<comment type="subunit">
    <text evidence="12">Component of the replication restart primosome.</text>
</comment>
<dbReference type="GO" id="GO:0006310">
    <property type="term" value="P:DNA recombination"/>
    <property type="evidence" value="ECO:0007669"/>
    <property type="project" value="InterPro"/>
</dbReference>
<dbReference type="InterPro" id="IPR011545">
    <property type="entry name" value="DEAD/DEAH_box_helicase_dom"/>
</dbReference>
<dbReference type="GO" id="GO:0006270">
    <property type="term" value="P:DNA replication initiation"/>
    <property type="evidence" value="ECO:0007669"/>
    <property type="project" value="TreeGrafter"/>
</dbReference>
<dbReference type="AlphaFoldDB" id="A0A831R417"/>
<dbReference type="CDD" id="cd17929">
    <property type="entry name" value="DEXHc_priA"/>
    <property type="match status" value="1"/>
</dbReference>
<dbReference type="CDD" id="cd18804">
    <property type="entry name" value="SF2_C_priA"/>
    <property type="match status" value="1"/>
</dbReference>
<dbReference type="EMBL" id="DRGY01000036">
    <property type="protein sequence ID" value="HEA51621.1"/>
    <property type="molecule type" value="Genomic_DNA"/>
</dbReference>
<organism evidence="15">
    <name type="scientific">Marinobacter antarcticus</name>
    <dbReference type="NCBI Taxonomy" id="564117"/>
    <lineage>
        <taxon>Bacteria</taxon>
        <taxon>Pseudomonadati</taxon>
        <taxon>Pseudomonadota</taxon>
        <taxon>Gammaproteobacteria</taxon>
        <taxon>Pseudomonadales</taxon>
        <taxon>Marinobacteraceae</taxon>
        <taxon>Marinobacter</taxon>
    </lineage>
</organism>
<evidence type="ECO:0000256" key="1">
    <source>
        <dbReference type="ARBA" id="ARBA00022515"/>
    </source>
</evidence>
<dbReference type="FunFam" id="3.40.1440.60:FF:000001">
    <property type="entry name" value="Primosomal protein N"/>
    <property type="match status" value="1"/>
</dbReference>
<evidence type="ECO:0000256" key="5">
    <source>
        <dbReference type="ARBA" id="ARBA00022801"/>
    </source>
</evidence>
<dbReference type="Gene3D" id="3.40.1440.60">
    <property type="entry name" value="PriA, 3(prime) DNA-binding domain"/>
    <property type="match status" value="1"/>
</dbReference>
<dbReference type="Pfam" id="PF00270">
    <property type="entry name" value="DEAD"/>
    <property type="match status" value="1"/>
</dbReference>
<feature type="binding site" evidence="12">
    <location>
        <position position="465"/>
    </location>
    <ligand>
        <name>Zn(2+)</name>
        <dbReference type="ChEBI" id="CHEBI:29105"/>
        <label>1</label>
    </ligand>
</feature>
<evidence type="ECO:0000256" key="8">
    <source>
        <dbReference type="ARBA" id="ARBA00022840"/>
    </source>
</evidence>
<dbReference type="SUPFAM" id="SSF52540">
    <property type="entry name" value="P-loop containing nucleoside triphosphate hydrolases"/>
    <property type="match status" value="1"/>
</dbReference>
<feature type="binding site" evidence="12">
    <location>
        <position position="468"/>
    </location>
    <ligand>
        <name>Zn(2+)</name>
        <dbReference type="ChEBI" id="CHEBI:29105"/>
        <label>1</label>
    </ligand>
</feature>
<dbReference type="GO" id="GO:0003677">
    <property type="term" value="F:DNA binding"/>
    <property type="evidence" value="ECO:0007669"/>
    <property type="project" value="UniProtKB-UniRule"/>
</dbReference>
<feature type="domain" description="Helicase ATP-binding" evidence="13">
    <location>
        <begin position="240"/>
        <end position="406"/>
    </location>
</feature>
<keyword evidence="9 12" id="KW-0238">DNA-binding</keyword>
<dbReference type="GO" id="GO:0005524">
    <property type="term" value="F:ATP binding"/>
    <property type="evidence" value="ECO:0007669"/>
    <property type="project" value="UniProtKB-UniRule"/>
</dbReference>
<evidence type="ECO:0000256" key="12">
    <source>
        <dbReference type="HAMAP-Rule" id="MF_00983"/>
    </source>
</evidence>
<dbReference type="InterPro" id="IPR041222">
    <property type="entry name" value="PriA_3primeBD"/>
</dbReference>
<evidence type="ECO:0000313" key="15">
    <source>
        <dbReference type="EMBL" id="HEA51621.1"/>
    </source>
</evidence>
<keyword evidence="7 12" id="KW-0862">Zinc</keyword>
<dbReference type="Pfam" id="PF18319">
    <property type="entry name" value="Zn_ribbon_PriA"/>
    <property type="match status" value="1"/>
</dbReference>
<dbReference type="HAMAP" id="MF_00983">
    <property type="entry name" value="PriA"/>
    <property type="match status" value="1"/>
</dbReference>
<keyword evidence="6 12" id="KW-0347">Helicase</keyword>
<dbReference type="PANTHER" id="PTHR30580:SF0">
    <property type="entry name" value="PRIMOSOMAL PROTEIN N"/>
    <property type="match status" value="1"/>
</dbReference>
<evidence type="ECO:0000256" key="9">
    <source>
        <dbReference type="ARBA" id="ARBA00023125"/>
    </source>
</evidence>
<feature type="binding site" evidence="12">
    <location>
        <position position="495"/>
    </location>
    <ligand>
        <name>Zn(2+)</name>
        <dbReference type="ChEBI" id="CHEBI:29105"/>
        <label>2</label>
    </ligand>
</feature>
<dbReference type="GO" id="GO:1990077">
    <property type="term" value="C:primosome complex"/>
    <property type="evidence" value="ECO:0007669"/>
    <property type="project" value="UniProtKB-UniRule"/>
</dbReference>
<feature type="binding site" evidence="12">
    <location>
        <position position="477"/>
    </location>
    <ligand>
        <name>Zn(2+)</name>
        <dbReference type="ChEBI" id="CHEBI:29105"/>
        <label>2</label>
    </ligand>
</feature>
<keyword evidence="10 12" id="KW-0413">Isomerase</keyword>
<evidence type="ECO:0000259" key="13">
    <source>
        <dbReference type="PROSITE" id="PS51192"/>
    </source>
</evidence>
<sequence length="757" mass="84015">MEKTGHNHALPQTDRESYLQLSWQASPTTRKHSVPSTARIALNRPLRRLFDYLVPEGLSVKPGQRVKIPFGRQQAIGLIVETDIQPPEGITLKPIHNALEDWPALPDETFQLLSWASDYYQHPLGECLFTALPPALRRGRPALEKTEDWWRACGSGVALPTNAHKQKTLLDWIAQHKQGVKGSAVIKAGFTRSQLKALSDKELIQAANPASDTCQSQQYREAVAAPDLSAAQREAASQLPLPAAGFSASLLYGITGSGKTEIYLHYLKQNLAAQDQALVLVPEINLTPQTVARFQRYFGERILVWHSALNDRERLSAWLKIRNGEPVILIGTRSAALLPFTGLKTLIVDEEHDSSYKQGEGFRYSGRDVAVYRAHLNHCPIILGSATPSLESYHNALCGKYRLIRLEERAGEAFPPTISLLDIRSRPLEGGLSRPALQSIRQTLDSGSQALVFVNRRGFAPVMMCFDCGHMVECPRCDTRLTYHRRDRAMRCHHCDYQTPATENCPKCKSEAFKPVGHGTEQSEDVLAANFPDTPIVRVDRDSTQRKGSIQSILKQVNSGEPCILVGTQMLAKGHDFPNVTLAVVINADGGLFSVDFRAPEQLIQTLLQVSGRAGRGSKPGKVVVQTCHSDHPLLRALCNGRYLDMADQLIKERETGQLPPFRAMAIFRAEADTMAQSLQILDSIKPLTNAPGIETWGPLPALIARRADRHRAQLILNTDNRRRLNLLLTGICQSLDQTRFSKGAKWMIDVDPQETG</sequence>
<dbReference type="Pfam" id="PF17764">
    <property type="entry name" value="PriA_3primeBD"/>
    <property type="match status" value="1"/>
</dbReference>
<dbReference type="Gene3D" id="3.40.50.300">
    <property type="entry name" value="P-loop containing nucleotide triphosphate hydrolases"/>
    <property type="match status" value="2"/>
</dbReference>
<dbReference type="InterPro" id="IPR014001">
    <property type="entry name" value="Helicase_ATP-bd"/>
</dbReference>
<feature type="binding site" evidence="12">
    <location>
        <position position="505"/>
    </location>
    <ligand>
        <name>Zn(2+)</name>
        <dbReference type="ChEBI" id="CHEBI:29105"/>
        <label>1</label>
    </ligand>
</feature>
<keyword evidence="8 12" id="KW-0067">ATP-binding</keyword>
<evidence type="ECO:0000256" key="10">
    <source>
        <dbReference type="ARBA" id="ARBA00023235"/>
    </source>
</evidence>
<proteinExistence type="inferred from homology"/>
<comment type="similarity">
    <text evidence="12">Belongs to the helicase family. PriA subfamily.</text>
</comment>
<evidence type="ECO:0000256" key="7">
    <source>
        <dbReference type="ARBA" id="ARBA00022833"/>
    </source>
</evidence>
<accession>A0A831R417</accession>
<evidence type="ECO:0000256" key="2">
    <source>
        <dbReference type="ARBA" id="ARBA00022705"/>
    </source>
</evidence>
<comment type="caution">
    <text evidence="15">The sequence shown here is derived from an EMBL/GenBank/DDBJ whole genome shotgun (WGS) entry which is preliminary data.</text>
</comment>
<dbReference type="Pfam" id="PF18074">
    <property type="entry name" value="PriA_C"/>
    <property type="match status" value="1"/>
</dbReference>
<gene>
    <name evidence="12" type="primary">priA</name>
    <name evidence="15" type="ORF">ENI00_04705</name>
</gene>
<dbReference type="InterPro" id="IPR041236">
    <property type="entry name" value="PriA_C"/>
</dbReference>
<dbReference type="PROSITE" id="PS51194">
    <property type="entry name" value="HELICASE_CTER"/>
    <property type="match status" value="1"/>
</dbReference>
<dbReference type="SMART" id="SM00490">
    <property type="entry name" value="HELICc"/>
    <property type="match status" value="1"/>
</dbReference>
<keyword evidence="4 12" id="KW-0547">Nucleotide-binding</keyword>
<keyword evidence="3 12" id="KW-0479">Metal-binding</keyword>
<dbReference type="NCBIfam" id="TIGR00595">
    <property type="entry name" value="priA"/>
    <property type="match status" value="1"/>
</dbReference>
<dbReference type="PANTHER" id="PTHR30580">
    <property type="entry name" value="PRIMOSOMAL PROTEIN N"/>
    <property type="match status" value="1"/>
</dbReference>
<comment type="catalytic activity">
    <reaction evidence="12">
        <text>Couples ATP hydrolysis with the unwinding of duplex DNA by translocating in the 3'-5' direction.</text>
        <dbReference type="EC" id="5.6.2.4"/>
    </reaction>
</comment>
<dbReference type="Proteomes" id="UP000885748">
    <property type="component" value="Unassembled WGS sequence"/>
</dbReference>
<evidence type="ECO:0000256" key="3">
    <source>
        <dbReference type="ARBA" id="ARBA00022723"/>
    </source>
</evidence>
<reference evidence="15" key="1">
    <citation type="journal article" date="2020" name="mSystems">
        <title>Genome- and Community-Level Interaction Insights into Carbon Utilization and Element Cycling Functions of Hydrothermarchaeota in Hydrothermal Sediment.</title>
        <authorList>
            <person name="Zhou Z."/>
            <person name="Liu Y."/>
            <person name="Xu W."/>
            <person name="Pan J."/>
            <person name="Luo Z.H."/>
            <person name="Li M."/>
        </authorList>
    </citation>
    <scope>NUCLEOTIDE SEQUENCE [LARGE SCALE GENOMIC DNA]</scope>
    <source>
        <strain evidence="15">HyVt-357</strain>
    </source>
</reference>
<dbReference type="InterPro" id="IPR001650">
    <property type="entry name" value="Helicase_C-like"/>
</dbReference>
<keyword evidence="2 12" id="KW-0235">DNA replication</keyword>
<dbReference type="InterPro" id="IPR040498">
    <property type="entry name" value="PriA_CRR"/>
</dbReference>
<feature type="binding site" evidence="12">
    <location>
        <position position="508"/>
    </location>
    <ligand>
        <name>Zn(2+)</name>
        <dbReference type="ChEBI" id="CHEBI:29105"/>
        <label>1</label>
    </ligand>
</feature>
<dbReference type="GO" id="GO:0016787">
    <property type="term" value="F:hydrolase activity"/>
    <property type="evidence" value="ECO:0007669"/>
    <property type="project" value="UniProtKB-KW"/>
</dbReference>
<dbReference type="InterPro" id="IPR042115">
    <property type="entry name" value="PriA_3primeBD_sf"/>
</dbReference>